<reference evidence="2" key="1">
    <citation type="submission" date="2022-07" db="EMBL/GenBank/DDBJ databases">
        <title>Chromosome-level genome of Muraenolepis orangiensis.</title>
        <authorList>
            <person name="Kim J."/>
        </authorList>
    </citation>
    <scope>NUCLEOTIDE SEQUENCE</scope>
    <source>
        <strain evidence="2">KU_S4_2022</strain>
        <tissue evidence="2">Muscle</tissue>
    </source>
</reference>
<evidence type="ECO:0000313" key="3">
    <source>
        <dbReference type="Proteomes" id="UP001148018"/>
    </source>
</evidence>
<keyword evidence="3" id="KW-1185">Reference proteome</keyword>
<evidence type="ECO:0000313" key="2">
    <source>
        <dbReference type="EMBL" id="KAJ3612958.1"/>
    </source>
</evidence>
<comment type="caution">
    <text evidence="2">The sequence shown here is derived from an EMBL/GenBank/DDBJ whole genome shotgun (WGS) entry which is preliminary data.</text>
</comment>
<feature type="compositionally biased region" description="Low complexity" evidence="1">
    <location>
        <begin position="164"/>
        <end position="191"/>
    </location>
</feature>
<evidence type="ECO:0000256" key="1">
    <source>
        <dbReference type="SAM" id="MobiDB-lite"/>
    </source>
</evidence>
<gene>
    <name evidence="2" type="ORF">NHX12_019215</name>
</gene>
<organism evidence="2 3">
    <name type="scientific">Muraenolepis orangiensis</name>
    <name type="common">Patagonian moray cod</name>
    <dbReference type="NCBI Taxonomy" id="630683"/>
    <lineage>
        <taxon>Eukaryota</taxon>
        <taxon>Metazoa</taxon>
        <taxon>Chordata</taxon>
        <taxon>Craniata</taxon>
        <taxon>Vertebrata</taxon>
        <taxon>Euteleostomi</taxon>
        <taxon>Actinopterygii</taxon>
        <taxon>Neopterygii</taxon>
        <taxon>Teleostei</taxon>
        <taxon>Neoteleostei</taxon>
        <taxon>Acanthomorphata</taxon>
        <taxon>Zeiogadaria</taxon>
        <taxon>Gadariae</taxon>
        <taxon>Gadiformes</taxon>
        <taxon>Muraenolepidoidei</taxon>
        <taxon>Muraenolepididae</taxon>
        <taxon>Muraenolepis</taxon>
    </lineage>
</organism>
<name>A0A9Q0IX05_9TELE</name>
<dbReference type="AlphaFoldDB" id="A0A9Q0IX05"/>
<dbReference type="OrthoDB" id="8945510at2759"/>
<accession>A0A9Q0IX05</accession>
<feature type="region of interest" description="Disordered" evidence="1">
    <location>
        <begin position="161"/>
        <end position="212"/>
    </location>
</feature>
<sequence>MPAGAHEICLGLLRNIPSPFSDMSFEVVKNSPPKRKLDYSCLDNSFETLAKKPYIPSTASPDLGLGCDSFNVDTPTVNQQLPLDRQKAVRSQTKDADVKSHLNLSSSSGSCVLFEETESDGTTPNGQVYRGNVFDFNIESILCLSPISCVAGQPIGSDHNVEGCSCPRSSSPLASSPRAGQQVEEGVGQEEQSADWAREGNGASNSANAGHPSGGSIQFLATVSGSSKPLLKPLPLHCQLTTASRNRKLRDVPGNVSAPSGSSRAAVEALKGKGDEGIGAPVFESTICYSPGTGLGGGQHMVENSFEDSLPLHVQVGCACYTVMTELLNLIGHVAQQPQGRPWQHPSDLTTSLCLDITHSISHFERPHHSLTCSSRKWDRWSGCLIRSGARDKRSIMGRKAGIQGHFA</sequence>
<dbReference type="EMBL" id="JANIIK010000035">
    <property type="protein sequence ID" value="KAJ3612958.1"/>
    <property type="molecule type" value="Genomic_DNA"/>
</dbReference>
<proteinExistence type="predicted"/>
<protein>
    <submittedName>
        <fullName evidence="2">Uncharacterized protein</fullName>
    </submittedName>
</protein>
<dbReference type="Proteomes" id="UP001148018">
    <property type="component" value="Unassembled WGS sequence"/>
</dbReference>